<keyword evidence="2" id="KW-0732">Signal</keyword>
<feature type="transmembrane region" description="Helical" evidence="5">
    <location>
        <begin position="504"/>
        <end position="529"/>
    </location>
</feature>
<reference evidence="6" key="1">
    <citation type="journal article" date="2008" name="Nature">
        <title>The amphioxus genome and the evolution of the chordate karyotype.</title>
        <authorList>
            <consortium name="US DOE Joint Genome Institute (JGI-PGF)"/>
            <person name="Putnam N.H."/>
            <person name="Butts T."/>
            <person name="Ferrier D.E.K."/>
            <person name="Furlong R.F."/>
            <person name="Hellsten U."/>
            <person name="Kawashima T."/>
            <person name="Robinson-Rechavi M."/>
            <person name="Shoguchi E."/>
            <person name="Terry A."/>
            <person name="Yu J.-K."/>
            <person name="Benito-Gutierrez E.L."/>
            <person name="Dubchak I."/>
            <person name="Garcia-Fernandez J."/>
            <person name="Gibson-Brown J.J."/>
            <person name="Grigoriev I.V."/>
            <person name="Horton A.C."/>
            <person name="de Jong P.J."/>
            <person name="Jurka J."/>
            <person name="Kapitonov V.V."/>
            <person name="Kohara Y."/>
            <person name="Kuroki Y."/>
            <person name="Lindquist E."/>
            <person name="Lucas S."/>
            <person name="Osoegawa K."/>
            <person name="Pennacchio L.A."/>
            <person name="Salamov A.A."/>
            <person name="Satou Y."/>
            <person name="Sauka-Spengler T."/>
            <person name="Schmutz J."/>
            <person name="Shin-I T."/>
            <person name="Toyoda A."/>
            <person name="Bronner-Fraser M."/>
            <person name="Fujiyama A."/>
            <person name="Holland L.Z."/>
            <person name="Holland P.W.H."/>
            <person name="Satoh N."/>
            <person name="Rokhsar D.S."/>
        </authorList>
    </citation>
    <scope>NUCLEOTIDE SEQUENCE [LARGE SCALE GENOMIC DNA]</scope>
    <source>
        <strain evidence="6">S238N-H82</strain>
        <tissue evidence="6">Testes</tissue>
    </source>
</reference>
<dbReference type="SMART" id="SM00369">
    <property type="entry name" value="LRR_TYP"/>
    <property type="match status" value="5"/>
</dbReference>
<keyword evidence="3" id="KW-0677">Repeat</keyword>
<evidence type="ECO:0000256" key="5">
    <source>
        <dbReference type="SAM" id="Phobius"/>
    </source>
</evidence>
<dbReference type="Gene3D" id="3.80.10.10">
    <property type="entry name" value="Ribonuclease Inhibitor"/>
    <property type="match status" value="1"/>
</dbReference>
<evidence type="ECO:0000256" key="4">
    <source>
        <dbReference type="SAM" id="MobiDB-lite"/>
    </source>
</evidence>
<dbReference type="AlphaFoldDB" id="C3XQ17"/>
<keyword evidence="5" id="KW-0472">Membrane</keyword>
<dbReference type="InterPro" id="IPR003591">
    <property type="entry name" value="Leu-rich_rpt_typical-subtyp"/>
</dbReference>
<keyword evidence="1" id="KW-0433">Leucine-rich repeat</keyword>
<dbReference type="PANTHER" id="PTHR24366">
    <property type="entry name" value="IG(IMMUNOGLOBULIN) AND LRR(LEUCINE RICH REPEAT) DOMAINS"/>
    <property type="match status" value="1"/>
</dbReference>
<dbReference type="InParanoid" id="C3XQ17"/>
<evidence type="ECO:0000256" key="1">
    <source>
        <dbReference type="ARBA" id="ARBA00022614"/>
    </source>
</evidence>
<name>C3XQ17_BRAFL</name>
<sequence length="760" mass="84684">MSVNQTCFSAECERKPFTSCVSGHKIVNYNGPPSTIGSRYKTDCILCNDTDHINDSSDTYPTGKCFPGVEWLVLKGMKYEKLSSEKLASIDSSLLISLFIIDSEITEINRATFKDFLALDSLNLDDNKLTHIPRNWYGVYYPPRDYYLTHLSISKNNISSLEEGCFEHLKELIMLDLSGNALQEIRSHWFTGLSALTMLYLNDNKIKTIQDNAFESLKEIHHLDLTNNDLVRLQSEALSTLSNRRIASVVLGGRKLQAQTVHSVEWRVEIVNCNYLTKQWVQLHVADTGLNINYHVDENTLVIDWFSIHGNIRSNSDECKPLSKEFRLGSFTASPPFVVIATTDEDRANQSFSTRCLGAWNSPGGISLALRGASSLRLSSADLSSKNVASDSVGLLLVAKAHTDFQRGRADSESNREFSAATVPCFALIRDVRRVWYFNVSTERHADDAICTFGKAVQNGTTLTVVTNTASMKTAPNVAHEREKDASVTPQTSVVANGVTATDFWVPLIVSTVLAVLCIITCVVAMFSYRKRRRGNQNQGNCRPVQMLSLRAACALQSNPMYSHGGNTQKTPQTESTQDSSKTDDNVYNQINEDEVYDASEHDYYEIKDEDACRDRVLKTSQTEDNVYNQINEGEVYDPSAHDYYNIKEEVSLEQGVVESSCEDKDDEIGQEDFNDASEEVSQNGNETDEDSVTFYAATAEVGLPLTRNVGGNTSLYQSESRTTSHVECRPGIQPVSRTVDQEQTAYNMAGSLPQAGRHH</sequence>
<evidence type="ECO:0000256" key="2">
    <source>
        <dbReference type="ARBA" id="ARBA00022729"/>
    </source>
</evidence>
<dbReference type="PROSITE" id="PS51450">
    <property type="entry name" value="LRR"/>
    <property type="match status" value="1"/>
</dbReference>
<evidence type="ECO:0000313" key="6">
    <source>
        <dbReference type="EMBL" id="EEN70038.1"/>
    </source>
</evidence>
<protein>
    <submittedName>
        <fullName evidence="6">Uncharacterized protein</fullName>
    </submittedName>
</protein>
<dbReference type="EMBL" id="GG666451">
    <property type="protein sequence ID" value="EEN70038.1"/>
    <property type="molecule type" value="Genomic_DNA"/>
</dbReference>
<dbReference type="PANTHER" id="PTHR24366:SF161">
    <property type="entry name" value="TIR DOMAIN-CONTAINING PROTEIN"/>
    <property type="match status" value="1"/>
</dbReference>
<accession>C3XQ17</accession>
<proteinExistence type="predicted"/>
<evidence type="ECO:0000256" key="3">
    <source>
        <dbReference type="ARBA" id="ARBA00022737"/>
    </source>
</evidence>
<dbReference type="InterPro" id="IPR032675">
    <property type="entry name" value="LRR_dom_sf"/>
</dbReference>
<feature type="region of interest" description="Disordered" evidence="4">
    <location>
        <begin position="561"/>
        <end position="586"/>
    </location>
</feature>
<keyword evidence="5" id="KW-1133">Transmembrane helix</keyword>
<gene>
    <name evidence="6" type="ORF">BRAFLDRAFT_67387</name>
</gene>
<dbReference type="SUPFAM" id="SSF52058">
    <property type="entry name" value="L domain-like"/>
    <property type="match status" value="1"/>
</dbReference>
<dbReference type="Pfam" id="PF13855">
    <property type="entry name" value="LRR_8"/>
    <property type="match status" value="1"/>
</dbReference>
<keyword evidence="5" id="KW-0812">Transmembrane</keyword>
<dbReference type="InterPro" id="IPR001611">
    <property type="entry name" value="Leu-rich_rpt"/>
</dbReference>
<dbReference type="eggNOG" id="KOG0619">
    <property type="taxonomic scope" value="Eukaryota"/>
</dbReference>
<organism evidence="6">
    <name type="scientific">Branchiostoma floridae</name>
    <name type="common">Florida lancelet</name>
    <name type="synonym">Amphioxus</name>
    <dbReference type="NCBI Taxonomy" id="7739"/>
    <lineage>
        <taxon>Eukaryota</taxon>
        <taxon>Metazoa</taxon>
        <taxon>Chordata</taxon>
        <taxon>Cephalochordata</taxon>
        <taxon>Leptocardii</taxon>
        <taxon>Amphioxiformes</taxon>
        <taxon>Branchiostomatidae</taxon>
        <taxon>Branchiostoma</taxon>
    </lineage>
</organism>